<gene>
    <name evidence="1" type="ORF">Q3C12_20700</name>
</gene>
<keyword evidence="2" id="KW-1185">Reference proteome</keyword>
<comment type="caution">
    <text evidence="1">The sequence shown here is derived from an EMBL/GenBank/DDBJ whole genome shotgun (WGS) entry which is preliminary data.</text>
</comment>
<accession>A0ABT8VEN6</accession>
<evidence type="ECO:0000313" key="1">
    <source>
        <dbReference type="EMBL" id="MDO3679433.1"/>
    </source>
</evidence>
<reference evidence="1" key="1">
    <citation type="submission" date="2023-07" db="EMBL/GenBank/DDBJ databases">
        <authorList>
            <person name="Aktuganov G."/>
            <person name="Boyko T."/>
            <person name="Delegan Y."/>
            <person name="Galimzianova N."/>
            <person name="Gilvanova E."/>
            <person name="Korobov V."/>
            <person name="Kuzmina L."/>
            <person name="Melentiev A."/>
            <person name="Milman P."/>
            <person name="Ryabova A."/>
            <person name="Stupak E."/>
            <person name="Yasakov T."/>
            <person name="Zharikova N."/>
            <person name="Zhurenko E."/>
        </authorList>
    </citation>
    <scope>NUCLEOTIDE SEQUENCE</scope>
    <source>
        <strain evidence="1">IB-739</strain>
    </source>
</reference>
<dbReference type="Proteomes" id="UP001168883">
    <property type="component" value="Unassembled WGS sequence"/>
</dbReference>
<protein>
    <submittedName>
        <fullName evidence="1">Uncharacterized protein</fullName>
    </submittedName>
</protein>
<proteinExistence type="predicted"/>
<organism evidence="1 2">
    <name type="scientific">Paenibacillus ehimensis</name>
    <dbReference type="NCBI Taxonomy" id="79264"/>
    <lineage>
        <taxon>Bacteria</taxon>
        <taxon>Bacillati</taxon>
        <taxon>Bacillota</taxon>
        <taxon>Bacilli</taxon>
        <taxon>Bacillales</taxon>
        <taxon>Paenibacillaceae</taxon>
        <taxon>Paenibacillus</taxon>
    </lineage>
</organism>
<evidence type="ECO:0000313" key="2">
    <source>
        <dbReference type="Proteomes" id="UP001168883"/>
    </source>
</evidence>
<dbReference type="EMBL" id="JAUMKJ010000026">
    <property type="protein sequence ID" value="MDO3679433.1"/>
    <property type="molecule type" value="Genomic_DNA"/>
</dbReference>
<name>A0ABT8VEN6_9BACL</name>
<dbReference type="RefSeq" id="WP_302879612.1">
    <property type="nucleotide sequence ID" value="NZ_JARLKN010000026.1"/>
</dbReference>
<sequence>MIMTVADFLNSLMQKEKKLIKQYEIVGHAPTIGDMYEGLTASLLNGDI</sequence>